<dbReference type="Gramene" id="KMS93586">
    <property type="protein sequence ID" value="KMS93586"/>
    <property type="gene ID" value="BVRB_029980"/>
</dbReference>
<protein>
    <submittedName>
        <fullName evidence="1">Uncharacterized protein</fullName>
    </submittedName>
</protein>
<dbReference type="EMBL" id="KQ101042">
    <property type="protein sequence ID" value="KMS93586.1"/>
    <property type="molecule type" value="Genomic_DNA"/>
</dbReference>
<dbReference type="AlphaFoldDB" id="A0A0J8AXY2"/>
<reference evidence="1 2" key="1">
    <citation type="journal article" date="2014" name="Nature">
        <title>The genome of the recently domesticated crop plant sugar beet (Beta vulgaris).</title>
        <authorList>
            <person name="Dohm J.C."/>
            <person name="Minoche A.E."/>
            <person name="Holtgrawe D."/>
            <person name="Capella-Gutierrez S."/>
            <person name="Zakrzewski F."/>
            <person name="Tafer H."/>
            <person name="Rupp O."/>
            <person name="Sorensen T.R."/>
            <person name="Stracke R."/>
            <person name="Reinhardt R."/>
            <person name="Goesmann A."/>
            <person name="Kraft T."/>
            <person name="Schulz B."/>
            <person name="Stadler P.F."/>
            <person name="Schmidt T."/>
            <person name="Gabaldon T."/>
            <person name="Lehrach H."/>
            <person name="Weisshaar B."/>
            <person name="Himmelbauer H."/>
        </authorList>
    </citation>
    <scope>NUCLEOTIDE SEQUENCE [LARGE SCALE GENOMIC DNA]</scope>
    <source>
        <tissue evidence="1">Taproot</tissue>
    </source>
</reference>
<name>A0A0J8AXY2_BETVV</name>
<feature type="non-terminal residue" evidence="1">
    <location>
        <position position="1"/>
    </location>
</feature>
<dbReference type="Proteomes" id="UP000035740">
    <property type="component" value="Unassembled WGS sequence"/>
</dbReference>
<evidence type="ECO:0000313" key="2">
    <source>
        <dbReference type="Proteomes" id="UP000035740"/>
    </source>
</evidence>
<accession>A0A0J8AXY2</accession>
<evidence type="ECO:0000313" key="1">
    <source>
        <dbReference type="EMBL" id="KMS93586.1"/>
    </source>
</evidence>
<sequence length="162" mass="18213">TSLCARDLCTSQVKLDVPQTDLYQLDAAFEPGPAYALWNNEWSSLPRHWTLVYHKCMMQSADDEQYNVLFHGDDVVRQVPIESIPAYNPAYVQYPIVPIDLDVVDQFTTPLDVNDKGQPLEPLEGFLAESGAWHRWDTIKTLSSRGGVAVAPYVLDYGSVPK</sequence>
<organism evidence="1 2">
    <name type="scientific">Beta vulgaris subsp. vulgaris</name>
    <name type="common">Beet</name>
    <dbReference type="NCBI Taxonomy" id="3555"/>
    <lineage>
        <taxon>Eukaryota</taxon>
        <taxon>Viridiplantae</taxon>
        <taxon>Streptophyta</taxon>
        <taxon>Embryophyta</taxon>
        <taxon>Tracheophyta</taxon>
        <taxon>Spermatophyta</taxon>
        <taxon>Magnoliopsida</taxon>
        <taxon>eudicotyledons</taxon>
        <taxon>Gunneridae</taxon>
        <taxon>Pentapetalae</taxon>
        <taxon>Caryophyllales</taxon>
        <taxon>Chenopodiaceae</taxon>
        <taxon>Betoideae</taxon>
        <taxon>Beta</taxon>
    </lineage>
</organism>
<proteinExistence type="predicted"/>
<keyword evidence="2" id="KW-1185">Reference proteome</keyword>
<gene>
    <name evidence="1" type="ORF">BVRB_029980</name>
</gene>